<feature type="domain" description="HTH marR-type" evidence="1">
    <location>
        <begin position="12"/>
        <end position="144"/>
    </location>
</feature>
<dbReference type="Pfam" id="PF12802">
    <property type="entry name" value="MarR_2"/>
    <property type="match status" value="1"/>
</dbReference>
<dbReference type="InterPro" id="IPR000835">
    <property type="entry name" value="HTH_MarR-typ"/>
</dbReference>
<dbReference type="GO" id="GO:0006950">
    <property type="term" value="P:response to stress"/>
    <property type="evidence" value="ECO:0007669"/>
    <property type="project" value="TreeGrafter"/>
</dbReference>
<sequence>MAQTPKSVSRLESHLGYWLRFVSNHVSHSFMQKVESRGVTVAEWVVLRELLEGGEMRPSDLAQKIGMTRGAISKLVERLCVKKLVARQASSSDGRVQQIELTAQGKRLVPMLAKLADENDQQFFGHLTSEERQMLHGLLQSLVKTHGWKELPVE</sequence>
<dbReference type="InterPro" id="IPR039422">
    <property type="entry name" value="MarR/SlyA-like"/>
</dbReference>
<organism evidence="2 3">
    <name type="scientific">Pirellula staleyi (strain ATCC 27377 / DSM 6068 / ICPB 4128)</name>
    <name type="common">Pirella staleyi</name>
    <dbReference type="NCBI Taxonomy" id="530564"/>
    <lineage>
        <taxon>Bacteria</taxon>
        <taxon>Pseudomonadati</taxon>
        <taxon>Planctomycetota</taxon>
        <taxon>Planctomycetia</taxon>
        <taxon>Pirellulales</taxon>
        <taxon>Pirellulaceae</taxon>
        <taxon>Pirellula</taxon>
    </lineage>
</organism>
<dbReference type="AlphaFoldDB" id="D2R339"/>
<dbReference type="PRINTS" id="PR00598">
    <property type="entry name" value="HTHMARR"/>
</dbReference>
<evidence type="ECO:0000313" key="3">
    <source>
        <dbReference type="Proteomes" id="UP000001887"/>
    </source>
</evidence>
<dbReference type="Proteomes" id="UP000001887">
    <property type="component" value="Chromosome"/>
</dbReference>
<evidence type="ECO:0000313" key="2">
    <source>
        <dbReference type="EMBL" id="ADB18772.1"/>
    </source>
</evidence>
<dbReference type="InterPro" id="IPR036390">
    <property type="entry name" value="WH_DNA-bd_sf"/>
</dbReference>
<dbReference type="PANTHER" id="PTHR33164">
    <property type="entry name" value="TRANSCRIPTIONAL REGULATOR, MARR FAMILY"/>
    <property type="match status" value="1"/>
</dbReference>
<dbReference type="PROSITE" id="PS50995">
    <property type="entry name" value="HTH_MARR_2"/>
    <property type="match status" value="1"/>
</dbReference>
<dbReference type="STRING" id="530564.Psta_4122"/>
<dbReference type="SMART" id="SM00347">
    <property type="entry name" value="HTH_MARR"/>
    <property type="match status" value="1"/>
</dbReference>
<protein>
    <submittedName>
        <fullName evidence="2">Transcriptional regulator, MarR family</fullName>
    </submittedName>
</protein>
<name>D2R339_PIRSD</name>
<dbReference type="InterPro" id="IPR036388">
    <property type="entry name" value="WH-like_DNA-bd_sf"/>
</dbReference>
<dbReference type="KEGG" id="psl:Psta_4122"/>
<proteinExistence type="predicted"/>
<accession>D2R339</accession>
<dbReference type="Gene3D" id="1.10.10.10">
    <property type="entry name" value="Winged helix-like DNA-binding domain superfamily/Winged helix DNA-binding domain"/>
    <property type="match status" value="1"/>
</dbReference>
<keyword evidence="3" id="KW-1185">Reference proteome</keyword>
<dbReference type="PANTHER" id="PTHR33164:SF43">
    <property type="entry name" value="HTH-TYPE TRANSCRIPTIONAL REPRESSOR YETL"/>
    <property type="match status" value="1"/>
</dbReference>
<dbReference type="SUPFAM" id="SSF46785">
    <property type="entry name" value="Winged helix' DNA-binding domain"/>
    <property type="match status" value="1"/>
</dbReference>
<dbReference type="eggNOG" id="COG1846">
    <property type="taxonomic scope" value="Bacteria"/>
</dbReference>
<reference evidence="2 3" key="1">
    <citation type="journal article" date="2009" name="Stand. Genomic Sci.">
        <title>Complete genome sequence of Pirellula staleyi type strain (ATCC 27377).</title>
        <authorList>
            <person name="Clum A."/>
            <person name="Tindall B.J."/>
            <person name="Sikorski J."/>
            <person name="Ivanova N."/>
            <person name="Mavrommatis K."/>
            <person name="Lucas S."/>
            <person name="Glavina del Rio T."/>
            <person name="Nolan M."/>
            <person name="Chen F."/>
            <person name="Tice H."/>
            <person name="Pitluck S."/>
            <person name="Cheng J.F."/>
            <person name="Chertkov O."/>
            <person name="Brettin T."/>
            <person name="Han C."/>
            <person name="Detter J.C."/>
            <person name="Kuske C."/>
            <person name="Bruce D."/>
            <person name="Goodwin L."/>
            <person name="Ovchinikova G."/>
            <person name="Pati A."/>
            <person name="Mikhailova N."/>
            <person name="Chen A."/>
            <person name="Palaniappan K."/>
            <person name="Land M."/>
            <person name="Hauser L."/>
            <person name="Chang Y.J."/>
            <person name="Jeffries C.D."/>
            <person name="Chain P."/>
            <person name="Rohde M."/>
            <person name="Goker M."/>
            <person name="Bristow J."/>
            <person name="Eisen J.A."/>
            <person name="Markowitz V."/>
            <person name="Hugenholtz P."/>
            <person name="Kyrpides N.C."/>
            <person name="Klenk H.P."/>
            <person name="Lapidus A."/>
        </authorList>
    </citation>
    <scope>NUCLEOTIDE SEQUENCE [LARGE SCALE GENOMIC DNA]</scope>
    <source>
        <strain evidence="3">ATCC 27377 / DSM 6068 / ICPB 4128</strain>
    </source>
</reference>
<dbReference type="OrthoDB" id="9815567at2"/>
<dbReference type="GO" id="GO:0003700">
    <property type="term" value="F:DNA-binding transcription factor activity"/>
    <property type="evidence" value="ECO:0007669"/>
    <property type="project" value="InterPro"/>
</dbReference>
<evidence type="ECO:0000259" key="1">
    <source>
        <dbReference type="PROSITE" id="PS50995"/>
    </source>
</evidence>
<dbReference type="HOGENOM" id="CLU_083287_4_2_0"/>
<gene>
    <name evidence="2" type="ordered locus">Psta_4122</name>
</gene>
<dbReference type="EMBL" id="CP001848">
    <property type="protein sequence ID" value="ADB18772.1"/>
    <property type="molecule type" value="Genomic_DNA"/>
</dbReference>